<dbReference type="KEGG" id="blac:94347450"/>
<protein>
    <recommendedName>
        <fullName evidence="4">Protein SMG9</fullName>
    </recommendedName>
</protein>
<feature type="region of interest" description="Disordered" evidence="1">
    <location>
        <begin position="85"/>
        <end position="128"/>
    </location>
</feature>
<dbReference type="PANTHER" id="PTHR14270">
    <property type="entry name" value="NONSENSE-MEDIATED MRNA DECAY FACTOR SMG9"/>
    <property type="match status" value="1"/>
</dbReference>
<comment type="caution">
    <text evidence="2">The sequence shown here is derived from an EMBL/GenBank/DDBJ whole genome shotgun (WGS) entry which is preliminary data.</text>
</comment>
<evidence type="ECO:0000256" key="1">
    <source>
        <dbReference type="SAM" id="MobiDB-lite"/>
    </source>
</evidence>
<feature type="compositionally biased region" description="Basic and acidic residues" evidence="1">
    <location>
        <begin position="89"/>
        <end position="108"/>
    </location>
</feature>
<sequence length="499" mass="54854">MQRSSTNRRIGSSSTAQGVSSRAGTSSVSNLTRVSRSRGRAVGASGPLSSAAMTKTPSILLRPLSGGTLGSTGVLYEPDAHKRSSLYVSDRESHNNTRSKTLDRHNDNDTSSVFLRPHHPSSVQQTKTVPPLTRVKLITPQMQFATDLSIKLGSCLELENFTVVGVLGLEGVGKSTILSLLQEKKASEKEVDLTQRVEALALDRYGTTGVDLAISLIGGAGHPTVLLDSQPLLSSSMLVDLLDRNDAHRYGALSPDQQVEIVSYQLAVFLCAICHYVVLVHDDLAYQVSVNELLRIIDLKMTQCRLPSVTGNNHRHAAQLLYVANNMADSELLYRENELLSAHERALEAAWSQALVRVPHKVSSYSSSADTDKYVQNVAYFVFPCQQQQSIRKDIKTHVQLSSASPTSGHKIEIDRNTKRRSSKYSEFDEVAEDFRRFVLSLPSSPSFTFPVTVKNAASKTLPHALTLREWLSNASRVFEALRKASCFTAEYASSRDHQ</sequence>
<dbReference type="OrthoDB" id="79514at2759"/>
<accession>A0A976NYZ9</accession>
<dbReference type="AlphaFoldDB" id="A0A976NYZ9"/>
<dbReference type="GO" id="GO:0000184">
    <property type="term" value="P:nuclear-transcribed mRNA catabolic process, nonsense-mediated decay"/>
    <property type="evidence" value="ECO:0007669"/>
    <property type="project" value="InterPro"/>
</dbReference>
<dbReference type="PANTHER" id="PTHR14270:SF0">
    <property type="entry name" value="NONSENSE-MEDIATED MRNA DECAY FACTOR SMG9"/>
    <property type="match status" value="1"/>
</dbReference>
<dbReference type="RefSeq" id="XP_067822231.1">
    <property type="nucleotide sequence ID" value="XM_067961779.1"/>
</dbReference>
<name>A0A976NYZ9_BRELC</name>
<proteinExistence type="predicted"/>
<feature type="region of interest" description="Disordered" evidence="1">
    <location>
        <begin position="1"/>
        <end position="51"/>
    </location>
</feature>
<evidence type="ECO:0008006" key="4">
    <source>
        <dbReference type="Google" id="ProtNLM"/>
    </source>
</evidence>
<reference evidence="2 3" key="1">
    <citation type="journal article" date="2021" name="Genome Biol.">
        <title>AFLAP: assembly-free linkage analysis pipeline using k-mers from genome sequencing data.</title>
        <authorList>
            <person name="Fletcher K."/>
            <person name="Zhang L."/>
            <person name="Gil J."/>
            <person name="Han R."/>
            <person name="Cavanaugh K."/>
            <person name="Michelmore R."/>
        </authorList>
    </citation>
    <scope>NUCLEOTIDE SEQUENCE [LARGE SCALE GENOMIC DNA]</scope>
    <source>
        <strain evidence="2 3">SF5</strain>
    </source>
</reference>
<evidence type="ECO:0000313" key="2">
    <source>
        <dbReference type="EMBL" id="TDH72732.1"/>
    </source>
</evidence>
<gene>
    <name evidence="2" type="ORF">CCR75_003685</name>
</gene>
<evidence type="ECO:0000313" key="3">
    <source>
        <dbReference type="Proteomes" id="UP000294530"/>
    </source>
</evidence>
<dbReference type="InterPro" id="IPR039177">
    <property type="entry name" value="SMG9"/>
</dbReference>
<dbReference type="GeneID" id="94347450"/>
<keyword evidence="3" id="KW-1185">Reference proteome</keyword>
<feature type="compositionally biased region" description="Polar residues" evidence="1">
    <location>
        <begin position="1"/>
        <end position="34"/>
    </location>
</feature>
<dbReference type="Proteomes" id="UP000294530">
    <property type="component" value="Unassembled WGS sequence"/>
</dbReference>
<organism evidence="2 3">
    <name type="scientific">Bremia lactucae</name>
    <name type="common">Lettuce downy mildew</name>
    <dbReference type="NCBI Taxonomy" id="4779"/>
    <lineage>
        <taxon>Eukaryota</taxon>
        <taxon>Sar</taxon>
        <taxon>Stramenopiles</taxon>
        <taxon>Oomycota</taxon>
        <taxon>Peronosporomycetes</taxon>
        <taxon>Peronosporales</taxon>
        <taxon>Peronosporaceae</taxon>
        <taxon>Bremia</taxon>
    </lineage>
</organism>
<dbReference type="EMBL" id="SHOA02000012">
    <property type="protein sequence ID" value="TDH72732.1"/>
    <property type="molecule type" value="Genomic_DNA"/>
</dbReference>